<dbReference type="Gene3D" id="3.30.200.20">
    <property type="entry name" value="Phosphorylase Kinase, domain 1"/>
    <property type="match status" value="1"/>
</dbReference>
<dbReference type="Gene3D" id="1.10.10.10">
    <property type="entry name" value="Winged helix-like DNA-binding domain superfamily/Winged helix DNA-binding domain"/>
    <property type="match status" value="1"/>
</dbReference>
<protein>
    <recommendedName>
        <fullName evidence="10">Protein kinase domain-containing protein</fullName>
    </recommendedName>
</protein>
<dbReference type="InterPro" id="IPR036388">
    <property type="entry name" value="WH-like_DNA-bd_sf"/>
</dbReference>
<dbReference type="InterPro" id="IPR017441">
    <property type="entry name" value="Protein_kinase_ATP_BS"/>
</dbReference>
<dbReference type="PROSITE" id="PS00107">
    <property type="entry name" value="PROTEIN_KINASE_ATP"/>
    <property type="match status" value="1"/>
</dbReference>
<dbReference type="InterPro" id="IPR001245">
    <property type="entry name" value="Ser-Thr/Tyr_kinase_cat_dom"/>
</dbReference>
<feature type="transmembrane region" description="Helical" evidence="5">
    <location>
        <begin position="248"/>
        <end position="270"/>
    </location>
</feature>
<evidence type="ECO:0000256" key="1">
    <source>
        <dbReference type="ARBA" id="ARBA00022527"/>
    </source>
</evidence>
<dbReference type="GO" id="GO:0035556">
    <property type="term" value="P:intracellular signal transduction"/>
    <property type="evidence" value="ECO:0007669"/>
    <property type="project" value="InterPro"/>
</dbReference>
<dbReference type="SUPFAM" id="SSF46785">
    <property type="entry name" value="Winged helix' DNA-binding domain"/>
    <property type="match status" value="1"/>
</dbReference>
<dbReference type="InterPro" id="IPR000591">
    <property type="entry name" value="DEP_dom"/>
</dbReference>
<feature type="transmembrane region" description="Helical" evidence="5">
    <location>
        <begin position="50"/>
        <end position="70"/>
    </location>
</feature>
<dbReference type="Proteomes" id="UP000481153">
    <property type="component" value="Unassembled WGS sequence"/>
</dbReference>
<dbReference type="InterPro" id="IPR051681">
    <property type="entry name" value="Ser/Thr_Kinases-Pseudokinases"/>
</dbReference>
<comment type="caution">
    <text evidence="8">The sequence shown here is derived from an EMBL/GenBank/DDBJ whole genome shotgun (WGS) entry which is preliminary data.</text>
</comment>
<feature type="transmembrane region" description="Helical" evidence="5">
    <location>
        <begin position="222"/>
        <end position="242"/>
    </location>
</feature>
<dbReference type="SMART" id="SM00220">
    <property type="entry name" value="S_TKc"/>
    <property type="match status" value="1"/>
</dbReference>
<feature type="domain" description="DEP" evidence="7">
    <location>
        <begin position="615"/>
        <end position="671"/>
    </location>
</feature>
<dbReference type="Pfam" id="PF00610">
    <property type="entry name" value="DEP"/>
    <property type="match status" value="1"/>
</dbReference>
<keyword evidence="5" id="KW-0472">Membrane</keyword>
<dbReference type="AlphaFoldDB" id="A0A6G0XWG3"/>
<dbReference type="Pfam" id="PF07714">
    <property type="entry name" value="PK_Tyr_Ser-Thr"/>
    <property type="match status" value="1"/>
</dbReference>
<gene>
    <name evidence="8" type="ORF">Ae201684_001241</name>
</gene>
<feature type="transmembrane region" description="Helical" evidence="5">
    <location>
        <begin position="190"/>
        <end position="210"/>
    </location>
</feature>
<evidence type="ECO:0000313" key="9">
    <source>
        <dbReference type="Proteomes" id="UP000481153"/>
    </source>
</evidence>
<evidence type="ECO:0000256" key="4">
    <source>
        <dbReference type="PROSITE-ProRule" id="PRU10141"/>
    </source>
</evidence>
<name>A0A6G0XWG3_9STRA</name>
<keyword evidence="5" id="KW-1133">Transmembrane helix</keyword>
<feature type="transmembrane region" description="Helical" evidence="5">
    <location>
        <begin position="160"/>
        <end position="178"/>
    </location>
</feature>
<dbReference type="InterPro" id="IPR008271">
    <property type="entry name" value="Ser/Thr_kinase_AS"/>
</dbReference>
<dbReference type="InterPro" id="IPR011009">
    <property type="entry name" value="Kinase-like_dom_sf"/>
</dbReference>
<feature type="binding site" evidence="4">
    <location>
        <position position="351"/>
    </location>
    <ligand>
        <name>ATP</name>
        <dbReference type="ChEBI" id="CHEBI:30616"/>
    </ligand>
</feature>
<evidence type="ECO:0008006" key="10">
    <source>
        <dbReference type="Google" id="ProtNLM"/>
    </source>
</evidence>
<keyword evidence="1" id="KW-0723">Serine/threonine-protein kinase</keyword>
<dbReference type="CDD" id="cd04371">
    <property type="entry name" value="DEP"/>
    <property type="match status" value="1"/>
</dbReference>
<organism evidence="8 9">
    <name type="scientific">Aphanomyces euteiches</name>
    <dbReference type="NCBI Taxonomy" id="100861"/>
    <lineage>
        <taxon>Eukaryota</taxon>
        <taxon>Sar</taxon>
        <taxon>Stramenopiles</taxon>
        <taxon>Oomycota</taxon>
        <taxon>Saprolegniomycetes</taxon>
        <taxon>Saprolegniales</taxon>
        <taxon>Verrucalvaceae</taxon>
        <taxon>Aphanomyces</taxon>
    </lineage>
</organism>
<reference evidence="8 9" key="1">
    <citation type="submission" date="2019-07" db="EMBL/GenBank/DDBJ databases">
        <title>Genomics analysis of Aphanomyces spp. identifies a new class of oomycete effector associated with host adaptation.</title>
        <authorList>
            <person name="Gaulin E."/>
        </authorList>
    </citation>
    <scope>NUCLEOTIDE SEQUENCE [LARGE SCALE GENOMIC DNA]</scope>
    <source>
        <strain evidence="8 9">ATCC 201684</strain>
    </source>
</reference>
<dbReference type="PANTHER" id="PTHR44329:SF289">
    <property type="entry name" value="SERINE_THREONINE-PROTEIN KINASE VIK"/>
    <property type="match status" value="1"/>
</dbReference>
<keyword evidence="1" id="KW-0418">Kinase</keyword>
<evidence type="ECO:0000256" key="5">
    <source>
        <dbReference type="SAM" id="Phobius"/>
    </source>
</evidence>
<feature type="transmembrane region" description="Helical" evidence="5">
    <location>
        <begin position="96"/>
        <end position="119"/>
    </location>
</feature>
<evidence type="ECO:0000259" key="6">
    <source>
        <dbReference type="PROSITE" id="PS50011"/>
    </source>
</evidence>
<dbReference type="Gene3D" id="1.10.510.10">
    <property type="entry name" value="Transferase(Phosphotransferase) domain 1"/>
    <property type="match status" value="1"/>
</dbReference>
<keyword evidence="2 4" id="KW-0547">Nucleotide-binding</keyword>
<evidence type="ECO:0000256" key="3">
    <source>
        <dbReference type="ARBA" id="ARBA00022840"/>
    </source>
</evidence>
<evidence type="ECO:0000256" key="2">
    <source>
        <dbReference type="ARBA" id="ARBA00022741"/>
    </source>
</evidence>
<keyword evidence="3 4" id="KW-0067">ATP-binding</keyword>
<dbReference type="EMBL" id="VJMJ01000009">
    <property type="protein sequence ID" value="KAF0744788.1"/>
    <property type="molecule type" value="Genomic_DNA"/>
</dbReference>
<evidence type="ECO:0000259" key="7">
    <source>
        <dbReference type="PROSITE" id="PS50186"/>
    </source>
</evidence>
<keyword evidence="5" id="KW-0812">Transmembrane</keyword>
<proteinExistence type="predicted"/>
<keyword evidence="9" id="KW-1185">Reference proteome</keyword>
<accession>A0A6G0XWG3</accession>
<dbReference type="InterPro" id="IPR036390">
    <property type="entry name" value="WH_DNA-bd_sf"/>
</dbReference>
<dbReference type="PANTHER" id="PTHR44329">
    <property type="entry name" value="SERINE/THREONINE-PROTEIN KINASE TNNI3K-RELATED"/>
    <property type="match status" value="1"/>
</dbReference>
<feature type="domain" description="Protein kinase" evidence="6">
    <location>
        <begin position="323"/>
        <end position="591"/>
    </location>
</feature>
<evidence type="ECO:0000313" key="8">
    <source>
        <dbReference type="EMBL" id="KAF0744788.1"/>
    </source>
</evidence>
<dbReference type="PROSITE" id="PS50186">
    <property type="entry name" value="DEP"/>
    <property type="match status" value="1"/>
</dbReference>
<dbReference type="VEuPathDB" id="FungiDB:AeMF1_021810"/>
<dbReference type="SUPFAM" id="SSF56112">
    <property type="entry name" value="Protein kinase-like (PK-like)"/>
    <property type="match status" value="1"/>
</dbReference>
<sequence>MENATDVPNATAASLLGNMTTKAPKTLSPAAIEGLRLQQFVNNQYQILQIVYSISYATMFLLSVFLVVYLRRNRWTAYQGDSDATRKAILPTFESLLWVLCGTTGLYTVYFIVAAIFSYTDPITWRWFAELLPAGRQFILFLILSFLLQRSVSVQSLRRAMLISFILAAIPVVGVHILDQTKQTTLIQSIVPNIYRLLLCLGFVWLYFRPIGRANARTQRELAAFAMVYYVIVFVYSGFFLAKDSSTGFMLVFCAVIWASFAPVVVWRLLKADTEHWRGLGDRACELQQLFREKQGIEEIVSAQGLHVLLEMHHRDLIDFAHLELERKIGVGASADVYRGKLRSTTQVAVKVYSPSEISEGTILAFSQEAALCRALKHPNIVYFHGMCICPPMICLVSELCRGSLEDALMQPRQGLTEPMWPKLCFMLDAARAVAYLHSFSPPFLHRDIKPANFLLGANNRVKLTDFGESRSMASGKSADSQMTMRGTVDYMAPEVIEGKAGKANYTQTADIYSLAITLWDVLHPNQEKFPAGGNHLNVYKMVVEGQRPPIDPEIHPTLHELLENAWHADATFRPAAKVIVATLEDLHEELCSEIMPRLAQAMMCLSLPIKSKPTFSGHDLVTCLIDHEYAIEVEEAVRLGNALMDVGCLHHVKHALPFEDSTVATYCFDEHQLDLNDPLDEDEAHVTIAGDDSSYGALSILGDASGTCACRRLGQGHVKMKPPKKKIFRRQLLSDQKVLTVNLLRDVVDEFEDEGSYAMTNQTTLA</sequence>
<dbReference type="PROSITE" id="PS00108">
    <property type="entry name" value="PROTEIN_KINASE_ST"/>
    <property type="match status" value="1"/>
</dbReference>
<dbReference type="PROSITE" id="PS50011">
    <property type="entry name" value="PROTEIN_KINASE_DOM"/>
    <property type="match status" value="1"/>
</dbReference>
<keyword evidence="1" id="KW-0808">Transferase</keyword>
<dbReference type="GO" id="GO:0005524">
    <property type="term" value="F:ATP binding"/>
    <property type="evidence" value="ECO:0007669"/>
    <property type="project" value="UniProtKB-UniRule"/>
</dbReference>
<dbReference type="GO" id="GO:0004674">
    <property type="term" value="F:protein serine/threonine kinase activity"/>
    <property type="evidence" value="ECO:0007669"/>
    <property type="project" value="UniProtKB-KW"/>
</dbReference>
<dbReference type="InterPro" id="IPR000719">
    <property type="entry name" value="Prot_kinase_dom"/>
</dbReference>